<feature type="transmembrane region" description="Helical" evidence="6">
    <location>
        <begin position="191"/>
        <end position="210"/>
    </location>
</feature>
<sequence length="517" mass="56799">MQKNVAKGAASLYLSNIVSLFVITGHFIVLTNTLDITEIGIIFGFQIIMYLFATLATFCLPIPIMSPLPLPHAITKFIPEFIASKEKGKANTIFLHSLYLLIIISLILSILIFVNIDIINSMIFNGKITNGLLFIALTQIFLFTLNQFLFSGMISIGNSYKVGIIQIYSIVVKFTFAAILAYAGFGIIGVLAGYLVGDLLFTILVLPICLNKLKSPKQKIDSFSAINYSVPILISSLIIFGVTQIDRIYALINLGLPGLGIYTIAIAASTIGAYAPNSLATAITPNLSALFSLNKLDSFRDLSKLYTRYVSFIGMPAAFMIAALSVPLMSIFGEQYADSALPAAVISIAIGITTFSSIYNSQLFVRGKTKWIMFANISGLLLFISMISFSQILNNSIDVNYLSYGRALMIVSTALIISYKSYTLGDLKYDRKAIINSLLGSIIMSVSLYYLYTLLFSSVSSTLSLLVLIPTGMAIYFIYLRQTKTFNQKDIEFIVKIISIKESNKINTMKKILGVKN</sequence>
<evidence type="ECO:0000256" key="2">
    <source>
        <dbReference type="ARBA" id="ARBA00022475"/>
    </source>
</evidence>
<dbReference type="PANTHER" id="PTHR30250:SF11">
    <property type="entry name" value="O-ANTIGEN TRANSPORTER-RELATED"/>
    <property type="match status" value="1"/>
</dbReference>
<feature type="transmembrane region" description="Helical" evidence="6">
    <location>
        <begin position="404"/>
        <end position="422"/>
    </location>
</feature>
<keyword evidence="5 6" id="KW-0472">Membrane</keyword>
<proteinExistence type="predicted"/>
<evidence type="ECO:0000256" key="1">
    <source>
        <dbReference type="ARBA" id="ARBA00004651"/>
    </source>
</evidence>
<dbReference type="PANTHER" id="PTHR30250">
    <property type="entry name" value="PST FAMILY PREDICTED COLANIC ACID TRANSPORTER"/>
    <property type="match status" value="1"/>
</dbReference>
<dbReference type="AlphaFoldDB" id="A0A075FI12"/>
<keyword evidence="3 6" id="KW-0812">Transmembrane</keyword>
<evidence type="ECO:0000256" key="4">
    <source>
        <dbReference type="ARBA" id="ARBA00022989"/>
    </source>
</evidence>
<evidence type="ECO:0000256" key="5">
    <source>
        <dbReference type="ARBA" id="ARBA00023136"/>
    </source>
</evidence>
<evidence type="ECO:0000256" key="6">
    <source>
        <dbReference type="SAM" id="Phobius"/>
    </source>
</evidence>
<dbReference type="GO" id="GO:0005886">
    <property type="term" value="C:plasma membrane"/>
    <property type="evidence" value="ECO:0007669"/>
    <property type="project" value="UniProtKB-SubCell"/>
</dbReference>
<feature type="transmembrane region" description="Helical" evidence="6">
    <location>
        <begin position="39"/>
        <end position="60"/>
    </location>
</feature>
<feature type="transmembrane region" description="Helical" evidence="6">
    <location>
        <begin position="12"/>
        <end position="33"/>
    </location>
</feature>
<dbReference type="InterPro" id="IPR050833">
    <property type="entry name" value="Poly_Biosynth_Transport"/>
</dbReference>
<name>A0A075FI12_9ARCH</name>
<feature type="transmembrane region" description="Helical" evidence="6">
    <location>
        <begin position="128"/>
        <end position="150"/>
    </location>
</feature>
<feature type="transmembrane region" description="Helical" evidence="6">
    <location>
        <begin position="458"/>
        <end position="479"/>
    </location>
</feature>
<dbReference type="EMBL" id="KF900317">
    <property type="protein sequence ID" value="AIE90723.1"/>
    <property type="molecule type" value="Genomic_DNA"/>
</dbReference>
<dbReference type="Pfam" id="PF13440">
    <property type="entry name" value="Polysacc_synt_3"/>
    <property type="match status" value="1"/>
</dbReference>
<feature type="transmembrane region" description="Helical" evidence="6">
    <location>
        <begin position="248"/>
        <end position="268"/>
    </location>
</feature>
<evidence type="ECO:0000313" key="7">
    <source>
        <dbReference type="EMBL" id="AIE90723.1"/>
    </source>
</evidence>
<feature type="transmembrane region" description="Helical" evidence="6">
    <location>
        <begin position="309"/>
        <end position="333"/>
    </location>
</feature>
<feature type="transmembrane region" description="Helical" evidence="6">
    <location>
        <begin position="93"/>
        <end position="116"/>
    </location>
</feature>
<feature type="transmembrane region" description="Helical" evidence="6">
    <location>
        <begin position="222"/>
        <end position="242"/>
    </location>
</feature>
<reference evidence="7" key="1">
    <citation type="journal article" date="2014" name="Genome Biol. Evol.">
        <title>Pangenome evidence for extensive interdomain horizontal transfer affecting lineage core and shell genes in uncultured planktonic thaumarchaeota and euryarchaeota.</title>
        <authorList>
            <person name="Deschamps P."/>
            <person name="Zivanovic Y."/>
            <person name="Moreira D."/>
            <person name="Rodriguez-Valera F."/>
            <person name="Lopez-Garcia P."/>
        </authorList>
    </citation>
    <scope>NUCLEOTIDE SEQUENCE</scope>
</reference>
<feature type="transmembrane region" description="Helical" evidence="6">
    <location>
        <begin position="371"/>
        <end position="392"/>
    </location>
</feature>
<comment type="subcellular location">
    <subcellularLocation>
        <location evidence="1">Cell membrane</location>
        <topology evidence="1">Multi-pass membrane protein</topology>
    </subcellularLocation>
</comment>
<feature type="transmembrane region" description="Helical" evidence="6">
    <location>
        <begin position="162"/>
        <end position="185"/>
    </location>
</feature>
<protein>
    <submittedName>
        <fullName evidence="7">Heteropolysaccharide repeat-containing protein</fullName>
    </submittedName>
</protein>
<keyword evidence="2" id="KW-1003">Cell membrane</keyword>
<keyword evidence="4 6" id="KW-1133">Transmembrane helix</keyword>
<evidence type="ECO:0000256" key="3">
    <source>
        <dbReference type="ARBA" id="ARBA00022692"/>
    </source>
</evidence>
<feature type="transmembrane region" description="Helical" evidence="6">
    <location>
        <begin position="339"/>
        <end position="359"/>
    </location>
</feature>
<organism evidence="7">
    <name type="scientific">uncultured marine thaumarchaeote AD1000_06_A03</name>
    <dbReference type="NCBI Taxonomy" id="1455884"/>
    <lineage>
        <taxon>Archaea</taxon>
        <taxon>Nitrososphaerota</taxon>
        <taxon>environmental samples</taxon>
    </lineage>
</organism>
<accession>A0A075FI12</accession>
<feature type="transmembrane region" description="Helical" evidence="6">
    <location>
        <begin position="434"/>
        <end position="452"/>
    </location>
</feature>